<protein>
    <submittedName>
        <fullName evidence="1">Uncharacterized protein</fullName>
    </submittedName>
</protein>
<comment type="caution">
    <text evidence="1">The sequence shown here is derived from an EMBL/GenBank/DDBJ whole genome shotgun (WGS) entry which is preliminary data.</text>
</comment>
<evidence type="ECO:0000313" key="2">
    <source>
        <dbReference type="Proteomes" id="UP000287171"/>
    </source>
</evidence>
<dbReference type="SUPFAM" id="SSF116922">
    <property type="entry name" value="YugE-like"/>
    <property type="match status" value="1"/>
</dbReference>
<dbReference type="Gene3D" id="1.10.340.20">
    <property type="entry name" value="Apc36109-like domain"/>
    <property type="match status" value="1"/>
</dbReference>
<dbReference type="InterPro" id="IPR023162">
    <property type="entry name" value="Apc36109-like_dom_sf"/>
</dbReference>
<proteinExistence type="predicted"/>
<dbReference type="Proteomes" id="UP000287171">
    <property type="component" value="Unassembled WGS sequence"/>
</dbReference>
<organism evidence="1 2">
    <name type="scientific">Dictyobacter alpinus</name>
    <dbReference type="NCBI Taxonomy" id="2014873"/>
    <lineage>
        <taxon>Bacteria</taxon>
        <taxon>Bacillati</taxon>
        <taxon>Chloroflexota</taxon>
        <taxon>Ktedonobacteria</taxon>
        <taxon>Ktedonobacterales</taxon>
        <taxon>Dictyobacteraceae</taxon>
        <taxon>Dictyobacter</taxon>
    </lineage>
</organism>
<dbReference type="OrthoDB" id="1495526at2"/>
<dbReference type="EMBL" id="BIFT01000001">
    <property type="protein sequence ID" value="GCE26348.1"/>
    <property type="molecule type" value="Genomic_DNA"/>
</dbReference>
<accession>A0A402B4S8</accession>
<dbReference type="RefSeq" id="WP_126626819.1">
    <property type="nucleotide sequence ID" value="NZ_BIFT01000001.1"/>
</dbReference>
<evidence type="ECO:0000313" key="1">
    <source>
        <dbReference type="EMBL" id="GCE26348.1"/>
    </source>
</evidence>
<sequence length="113" mass="13089">MTDGKSSQETRQEQIKRLRQQYGEFYKSFIKILASYDPLGLVSSGAPDNEYDIEVDAVLLRMKEAKSVDMLSTIIYEEFVRCFSLPPTHPKAPYNTIAASVWDTYQRWLQEQS</sequence>
<gene>
    <name evidence="1" type="ORF">KDA_18320</name>
</gene>
<reference evidence="2" key="1">
    <citation type="submission" date="2018-12" db="EMBL/GenBank/DDBJ databases">
        <title>Tengunoibacter tsumagoiensis gen. nov., sp. nov., Dictyobacter kobayashii sp. nov., D. alpinus sp. nov., and D. joshuensis sp. nov. and description of Dictyobacteraceae fam. nov. within the order Ktedonobacterales isolated from Tengu-no-mugimeshi.</title>
        <authorList>
            <person name="Wang C.M."/>
            <person name="Zheng Y."/>
            <person name="Sakai Y."/>
            <person name="Toyoda A."/>
            <person name="Minakuchi Y."/>
            <person name="Abe K."/>
            <person name="Yokota A."/>
            <person name="Yabe S."/>
        </authorList>
    </citation>
    <scope>NUCLEOTIDE SEQUENCE [LARGE SCALE GENOMIC DNA]</scope>
    <source>
        <strain evidence="2">Uno16</strain>
    </source>
</reference>
<dbReference type="AlphaFoldDB" id="A0A402B4S8"/>
<keyword evidence="2" id="KW-1185">Reference proteome</keyword>
<name>A0A402B4S8_9CHLR</name>